<keyword evidence="2" id="KW-1185">Reference proteome</keyword>
<accession>A0A5J4YZV9</accession>
<name>A0A5J4YZV9_PORPP</name>
<reference evidence="2" key="1">
    <citation type="journal article" date="2019" name="Nat. Commun.">
        <title>Expansion of phycobilisome linker gene families in mesophilic red algae.</title>
        <authorList>
            <person name="Lee J."/>
            <person name="Kim D."/>
            <person name="Bhattacharya D."/>
            <person name="Yoon H.S."/>
        </authorList>
    </citation>
    <scope>NUCLEOTIDE SEQUENCE [LARGE SCALE GENOMIC DNA]</scope>
    <source>
        <strain evidence="2">CCMP 1328</strain>
    </source>
</reference>
<evidence type="ECO:0000313" key="1">
    <source>
        <dbReference type="EMBL" id="KAA8497159.1"/>
    </source>
</evidence>
<dbReference type="EMBL" id="VRMN01000002">
    <property type="protein sequence ID" value="KAA8497159.1"/>
    <property type="molecule type" value="Genomic_DNA"/>
</dbReference>
<sequence>MPSFEIRLRVESALSVRFECDWFGKQVCHAEDQLKYRREMRRMSIDQLYAWLSYKNQSVAIGAGTRLGALAMEGLLPLNHVLDGSMLNAHYPSFAKLEARFKVPFRMSDQAVRIETLLDDAPLPCTPSCSEGRNMVKQHVGQAHQFATGNRVRVDFPEMESIRQRGLNVAIMRDAMFMCWRCPSVEIEGGNEDCVRPNKAEKSTAGLAEYTVSQKLADINIDLLECFRVGTGDPAQPPKYIYTMYGGSVSLMNDEYNVSENCVMISQPCRTRGIERMLALPLSAQWKRCSKAALRVLKVSNDKRLNNSARIARYADTIACTLT</sequence>
<dbReference type="Proteomes" id="UP000324585">
    <property type="component" value="Unassembled WGS sequence"/>
</dbReference>
<dbReference type="AlphaFoldDB" id="A0A5J4YZV9"/>
<proteinExistence type="predicted"/>
<comment type="caution">
    <text evidence="1">The sequence shown here is derived from an EMBL/GenBank/DDBJ whole genome shotgun (WGS) entry which is preliminary data.</text>
</comment>
<protein>
    <submittedName>
        <fullName evidence="1">Uncharacterized protein</fullName>
    </submittedName>
</protein>
<gene>
    <name evidence="1" type="ORF">FVE85_0888</name>
</gene>
<evidence type="ECO:0000313" key="2">
    <source>
        <dbReference type="Proteomes" id="UP000324585"/>
    </source>
</evidence>
<organism evidence="1 2">
    <name type="scientific">Porphyridium purpureum</name>
    <name type="common">Red alga</name>
    <name type="synonym">Porphyridium cruentum</name>
    <dbReference type="NCBI Taxonomy" id="35688"/>
    <lineage>
        <taxon>Eukaryota</taxon>
        <taxon>Rhodophyta</taxon>
        <taxon>Bangiophyceae</taxon>
        <taxon>Porphyridiales</taxon>
        <taxon>Porphyridiaceae</taxon>
        <taxon>Porphyridium</taxon>
    </lineage>
</organism>